<feature type="chain" id="PRO_5019549648" description="DUF4369 domain-containing protein" evidence="1">
    <location>
        <begin position="22"/>
        <end position="238"/>
    </location>
</feature>
<dbReference type="Proteomes" id="UP000279600">
    <property type="component" value="Chromosome"/>
</dbReference>
<dbReference type="EMBL" id="CP034549">
    <property type="protein sequence ID" value="AZQ43317.1"/>
    <property type="molecule type" value="Genomic_DNA"/>
</dbReference>
<dbReference type="AlphaFoldDB" id="A0A3S9MW11"/>
<evidence type="ECO:0008006" key="4">
    <source>
        <dbReference type="Google" id="ProtNLM"/>
    </source>
</evidence>
<keyword evidence="1" id="KW-0732">Signal</keyword>
<sequence>MKNLFLFIAAAAISFAGSAQSDIAISSAAGSGGSGFALNKEAIISEMNDGTFDGSAYLYDDWIKGIVIMPDGVGAEYYMKYNVLEDRIEFSETADGKGIRAIPNNPNYVIQLGKERFQYLNFADVSNDLDGIFKIIKPFDEETILVRRYQRSIQDMSEAQKSSYSSQSRPRVLETDDFYFIEKGMIKEIKNHKKRSLKSLNEKNEKQLKAFIKDRDIDFDDEGKGLAEVIAYYLSLQK</sequence>
<name>A0A3S9MW11_9FLAO</name>
<dbReference type="KEGG" id="noj:EJ995_03345"/>
<gene>
    <name evidence="2" type="ORF">EJ995_03345</name>
</gene>
<organism evidence="2 3">
    <name type="scientific">Nonlabens ponticola</name>
    <dbReference type="NCBI Taxonomy" id="2496866"/>
    <lineage>
        <taxon>Bacteria</taxon>
        <taxon>Pseudomonadati</taxon>
        <taxon>Bacteroidota</taxon>
        <taxon>Flavobacteriia</taxon>
        <taxon>Flavobacteriales</taxon>
        <taxon>Flavobacteriaceae</taxon>
        <taxon>Nonlabens</taxon>
    </lineage>
</organism>
<evidence type="ECO:0000313" key="2">
    <source>
        <dbReference type="EMBL" id="AZQ43317.1"/>
    </source>
</evidence>
<dbReference type="OrthoDB" id="1143463at2"/>
<dbReference type="RefSeq" id="WP_126445606.1">
    <property type="nucleotide sequence ID" value="NZ_CP034549.1"/>
</dbReference>
<protein>
    <recommendedName>
        <fullName evidence="4">DUF4369 domain-containing protein</fullName>
    </recommendedName>
</protein>
<feature type="signal peptide" evidence="1">
    <location>
        <begin position="1"/>
        <end position="21"/>
    </location>
</feature>
<proteinExistence type="predicted"/>
<evidence type="ECO:0000313" key="3">
    <source>
        <dbReference type="Proteomes" id="UP000279600"/>
    </source>
</evidence>
<evidence type="ECO:0000256" key="1">
    <source>
        <dbReference type="SAM" id="SignalP"/>
    </source>
</evidence>
<accession>A0A3S9MW11</accession>
<reference evidence="2 3" key="1">
    <citation type="submission" date="2018-12" db="EMBL/GenBank/DDBJ databases">
        <title>Complete genome of Nonlabens sp. MJ115.</title>
        <authorList>
            <person name="Choi H.S."/>
            <person name="Jung J."/>
        </authorList>
    </citation>
    <scope>NUCLEOTIDE SEQUENCE [LARGE SCALE GENOMIC DNA]</scope>
    <source>
        <strain evidence="2 3">MJ115</strain>
    </source>
</reference>
<keyword evidence="3" id="KW-1185">Reference proteome</keyword>